<dbReference type="EMBL" id="LR796738">
    <property type="protein sequence ID" value="CAB4162676.1"/>
    <property type="molecule type" value="Genomic_DNA"/>
</dbReference>
<organism evidence="4">
    <name type="scientific">uncultured Caudovirales phage</name>
    <dbReference type="NCBI Taxonomy" id="2100421"/>
    <lineage>
        <taxon>Viruses</taxon>
        <taxon>Duplodnaviria</taxon>
        <taxon>Heunggongvirae</taxon>
        <taxon>Uroviricota</taxon>
        <taxon>Caudoviricetes</taxon>
        <taxon>Peduoviridae</taxon>
        <taxon>Maltschvirus</taxon>
        <taxon>Maltschvirus maltsch</taxon>
    </lineage>
</organism>
<dbReference type="GO" id="GO:0008170">
    <property type="term" value="F:N-methyltransferase activity"/>
    <property type="evidence" value="ECO:0007669"/>
    <property type="project" value="InterPro"/>
</dbReference>
<name>A0A6J5NY91_9CAUD</name>
<dbReference type="GO" id="GO:0003677">
    <property type="term" value="F:DNA binding"/>
    <property type="evidence" value="ECO:0007669"/>
    <property type="project" value="InterPro"/>
</dbReference>
<keyword evidence="2" id="KW-0808">Transferase</keyword>
<feature type="domain" description="DNA methylase N-4/N-6" evidence="3">
    <location>
        <begin position="25"/>
        <end position="232"/>
    </location>
</feature>
<evidence type="ECO:0000259" key="3">
    <source>
        <dbReference type="Pfam" id="PF01555"/>
    </source>
</evidence>
<dbReference type="Pfam" id="PF01555">
    <property type="entry name" value="N6_N4_Mtase"/>
    <property type="match status" value="1"/>
</dbReference>
<dbReference type="GO" id="GO:0032259">
    <property type="term" value="P:methylation"/>
    <property type="evidence" value="ECO:0007669"/>
    <property type="project" value="UniProtKB-KW"/>
</dbReference>
<keyword evidence="1 4" id="KW-0489">Methyltransferase</keyword>
<reference evidence="4" key="1">
    <citation type="submission" date="2020-04" db="EMBL/GenBank/DDBJ databases">
        <authorList>
            <person name="Chiriac C."/>
            <person name="Salcher M."/>
            <person name="Ghai R."/>
            <person name="Kavagutti S V."/>
        </authorList>
    </citation>
    <scope>NUCLEOTIDE SEQUENCE</scope>
</reference>
<evidence type="ECO:0000256" key="1">
    <source>
        <dbReference type="ARBA" id="ARBA00022603"/>
    </source>
</evidence>
<gene>
    <name evidence="4" type="ORF">UFOVP783_92</name>
</gene>
<evidence type="ECO:0000313" key="4">
    <source>
        <dbReference type="EMBL" id="CAB4162676.1"/>
    </source>
</evidence>
<dbReference type="SUPFAM" id="SSF53335">
    <property type="entry name" value="S-adenosyl-L-methionine-dependent methyltransferases"/>
    <property type="match status" value="1"/>
</dbReference>
<evidence type="ECO:0000256" key="2">
    <source>
        <dbReference type="ARBA" id="ARBA00022679"/>
    </source>
</evidence>
<dbReference type="InterPro" id="IPR001091">
    <property type="entry name" value="RM_Methyltransferase"/>
</dbReference>
<accession>A0A6J5NY91</accession>
<dbReference type="InterPro" id="IPR029063">
    <property type="entry name" value="SAM-dependent_MTases_sf"/>
</dbReference>
<sequence>MNRKKHTLMLGDCLKRMAEIPSQSVDMVMADLPYGTTACHWDTVIPFAPLWVEYRRVCKPSAAIVLTASQPFTSALIMSNPTMFRYCWVWDKKKGGNIMNLKSQPYKVHEDVCVFSISKHSYYPIMVEQKPRVGKTYSRGEANGIKNYGDTRTYDKKYPKSILEVSNADQRGRLHPTQKPVALMEYFIQTYTQPGDLVLDNTMGSGTTGVACALAGRRFVGIEKDANIYAAAEIRVDEAYASSK</sequence>
<dbReference type="Gene3D" id="3.40.50.150">
    <property type="entry name" value="Vaccinia Virus protein VP39"/>
    <property type="match status" value="1"/>
</dbReference>
<dbReference type="InterPro" id="IPR002941">
    <property type="entry name" value="DNA_methylase_N4/N6"/>
</dbReference>
<dbReference type="PRINTS" id="PR00508">
    <property type="entry name" value="S21N4MTFRASE"/>
</dbReference>
<proteinExistence type="predicted"/>
<protein>
    <submittedName>
        <fullName evidence="4">DNA methylase N-4/N-6</fullName>
    </submittedName>
</protein>